<dbReference type="GO" id="GO:0008285">
    <property type="term" value="P:negative regulation of cell population proliferation"/>
    <property type="evidence" value="ECO:0007669"/>
    <property type="project" value="InterPro"/>
</dbReference>
<dbReference type="OMA" id="HIKFTTW"/>
<dbReference type="RefSeq" id="XP_008609093.1">
    <property type="nucleotide sequence ID" value="XM_008610871.1"/>
</dbReference>
<accession>T0RYD5</accession>
<feature type="compositionally biased region" description="Low complexity" evidence="2">
    <location>
        <begin position="67"/>
        <end position="76"/>
    </location>
</feature>
<keyword evidence="5" id="KW-1185">Reference proteome</keyword>
<dbReference type="PANTHER" id="PTHR46348">
    <property type="entry name" value="DELETED IN LUNG AND ESOPHAGEAL CANCER PROTEIN 1"/>
    <property type="match status" value="1"/>
</dbReference>
<dbReference type="PANTHER" id="PTHR46348:SF1">
    <property type="entry name" value="DELETED IN LUNG AND ESOPHAGEAL CANCER PROTEIN 1"/>
    <property type="match status" value="1"/>
</dbReference>
<dbReference type="InterPro" id="IPR008962">
    <property type="entry name" value="PapD-like_sf"/>
</dbReference>
<evidence type="ECO:0000313" key="5">
    <source>
        <dbReference type="Proteomes" id="UP000030762"/>
    </source>
</evidence>
<feature type="domain" description="Deleted in lung and esophageal cancer protein 1 Ig-like" evidence="3">
    <location>
        <begin position="298"/>
        <end position="384"/>
    </location>
</feature>
<dbReference type="Proteomes" id="UP000030762">
    <property type="component" value="Unassembled WGS sequence"/>
</dbReference>
<name>T0RYD5_SAPDV</name>
<dbReference type="Pfam" id="PF23277">
    <property type="entry name" value="Ig_Dlec1_1"/>
    <property type="match status" value="1"/>
</dbReference>
<organism evidence="4 5">
    <name type="scientific">Saprolegnia diclina (strain VS20)</name>
    <dbReference type="NCBI Taxonomy" id="1156394"/>
    <lineage>
        <taxon>Eukaryota</taxon>
        <taxon>Sar</taxon>
        <taxon>Stramenopiles</taxon>
        <taxon>Oomycota</taxon>
        <taxon>Saprolegniomycetes</taxon>
        <taxon>Saprolegniales</taxon>
        <taxon>Saprolegniaceae</taxon>
        <taxon>Saprolegnia</taxon>
    </lineage>
</organism>
<dbReference type="GO" id="GO:0015631">
    <property type="term" value="F:tubulin binding"/>
    <property type="evidence" value="ECO:0007669"/>
    <property type="project" value="TreeGrafter"/>
</dbReference>
<dbReference type="Pfam" id="PF23316">
    <property type="entry name" value="Ig_DLEC1_6th"/>
    <property type="match status" value="1"/>
</dbReference>
<dbReference type="GO" id="GO:0005929">
    <property type="term" value="C:cilium"/>
    <property type="evidence" value="ECO:0007669"/>
    <property type="project" value="TreeGrafter"/>
</dbReference>
<keyword evidence="1" id="KW-0175">Coiled coil</keyword>
<dbReference type="InParanoid" id="T0RYD5"/>
<evidence type="ECO:0000313" key="4">
    <source>
        <dbReference type="EMBL" id="EQC37573.1"/>
    </source>
</evidence>
<dbReference type="SUPFAM" id="SSF49354">
    <property type="entry name" value="PapD-like"/>
    <property type="match status" value="1"/>
</dbReference>
<dbReference type="InterPro" id="IPR059041">
    <property type="entry name" value="Ig_DLEC1_1"/>
</dbReference>
<reference evidence="4 5" key="1">
    <citation type="submission" date="2012-04" db="EMBL/GenBank/DDBJ databases">
        <title>The Genome Sequence of Saprolegnia declina VS20.</title>
        <authorList>
            <consortium name="The Broad Institute Genome Sequencing Platform"/>
            <person name="Russ C."/>
            <person name="Nusbaum C."/>
            <person name="Tyler B."/>
            <person name="van West P."/>
            <person name="Dieguez-Uribeondo J."/>
            <person name="de Bruijn I."/>
            <person name="Tripathy S."/>
            <person name="Jiang R."/>
            <person name="Young S.K."/>
            <person name="Zeng Q."/>
            <person name="Gargeya S."/>
            <person name="Fitzgerald M."/>
            <person name="Haas B."/>
            <person name="Abouelleil A."/>
            <person name="Alvarado L."/>
            <person name="Arachchi H.M."/>
            <person name="Berlin A."/>
            <person name="Chapman S.B."/>
            <person name="Goldberg J."/>
            <person name="Griggs A."/>
            <person name="Gujja S."/>
            <person name="Hansen M."/>
            <person name="Howarth C."/>
            <person name="Imamovic A."/>
            <person name="Larimer J."/>
            <person name="McCowen C."/>
            <person name="Montmayeur A."/>
            <person name="Murphy C."/>
            <person name="Neiman D."/>
            <person name="Pearson M."/>
            <person name="Priest M."/>
            <person name="Roberts A."/>
            <person name="Saif S."/>
            <person name="Shea T."/>
            <person name="Sisk P."/>
            <person name="Sykes S."/>
            <person name="Wortman J."/>
            <person name="Nusbaum C."/>
            <person name="Birren B."/>
        </authorList>
    </citation>
    <scope>NUCLEOTIDE SEQUENCE [LARGE SCALE GENOMIC DNA]</scope>
    <source>
        <strain evidence="4 5">VS20</strain>
    </source>
</reference>
<dbReference type="GeneID" id="19945897"/>
<evidence type="ECO:0000256" key="1">
    <source>
        <dbReference type="SAM" id="Coils"/>
    </source>
</evidence>
<dbReference type="STRING" id="1156394.T0RYD5"/>
<evidence type="ECO:0000256" key="2">
    <source>
        <dbReference type="SAM" id="MobiDB-lite"/>
    </source>
</evidence>
<sequence>MGPTEDDNQGPVLKDEDVVAVGSISNVLRRAFRDYYTDDFDERLNSEWATPAPKTTSENHSNDADNNDNNNDQATDAPEEPEHPYLVYGRQRVAEVEADLRAKVQQATDLMALLETRRREALEKDDAQARELIKQGLVVKAQIPIGPSNFRLDPAELEPFGSEFARSLIQARTLLEENHLKMLDRSGNGPTAQIKAAKAAIETPGYLKSTSTVQTRKDTTLHKFHMNEHGDDEYISDFVDEVVPRAKPKPKAVAHTISTDDAAINNKILHRMQSTLNFVRNPRFDTAKITLESEPPFVVQPHPVEFLAYEIGGIYEQLVLIKNMSAISCRCRVLPPATAFFMIASVQFPDASGLIAPGLSCQVRIQFAPDTRADYNDVFVVMMDTPQGTDIPVQVPILAHREPPQLSIPSTLQAHCCLIGGDTCVTTISCLNQGGRGRFWLMTEDEWENALLHSSLIDHINALAREPLPAVRSCVHAALCVGPFQLSPSAFDLQKGAVVELKLTYTPTMVGHQVVPFVVVCDNCLVKTFQLAGEGCEIYVFPIAVNQTAIETKVQTMGPLDRLLFPPLVVESSSSQTFELWNDTRLDLPFKWQLQEPSVFRVAPPQGTLTRQSALRFHVTFEPTKVASFATTASLMILNVPPFCLPVRAADRVDGVRPPLTSVVAMQLLLEGTGRHALVKVAPSVVAFGAAVPQQQPLAVNLTLTNSNDTQVHFDWHALPPNATITPTTGVLSANSSTIAKLQYTPLLTGGFALPLTCHIGQGLKEPSDNVSVWVEGTVPRPHIRLLSPEIDFGLVSVGHSATQVLRFRNESTAITSYRFSHVGASVHNPAPLKRSNSNESLLSRFSMVSSEASKTDDEKTDTPPRCVITFTPEEGSLLPGEVGQVSVLCMSGKYPERFRASFQCELLQEPLTCASFISARAEIQCPQVYLTITRINLGTTYIGVPVQATCQLINVSNLPASFKWVEPQGRSKAYTIEFEPKAGNLISKESLTITVTFTGRVPGFTNAVFACNVRGLLAPLGFELSTLQKGLVLSYELLKPNDPLPELVPHTDAPAGALLPKLQFGEEVALFERKTLRLLIRNHSGIPAKVSFEAKKYAAATTETPPENLLEPPQNVFQSAQGQQYKAEQANVLEDRRVLSLGHGVALVCYPAALTIAEWEQAVVHITCFNNMSGRYVDDIIVKLDTMPPVRLSATINVVGCPLSINPNCVGLLMKNAGVWPVLEYGMLPLHSESVVRKVQIINTGPIPAKLVWKLLEYPDPDSLERVVDLRIQVLDSGSALTMDQGLQVTIRPHLQKEASSLPFQVEPQDKIVPKHGHATFQMTFFPARNTGIGLTRALLVADAEWLHNDNDGVDHGASSATLSSSASGQTAITDGNTSSAKSIMMGAVGKALKAVRLTNSMAKYKNGSLNMKSLACLKLAMSGHLIQPHLHWDKGTTLGGLQCLTFTTWSLYTKVPDHPLHTQAIQLVNRMATKLTFRLETSPDTPFYIVEATSVATPHPLSPSVLSPAQRSIKFNQQPAPCFTLGPGQSVHVKIHYIPKLPPPTSSRREPAVVFVSGALTIRFSQGTLQTIELQGRILRPILVLAPSHFKFGLVHCEHHETVKIFLSNPTEVDAHFTVHHVPQLGSKTVDDPSVFQLSLTSGTLRGPSLPLHNSGALVPSPSPQYQAAIHRPLEVLVTFAPKAAASYKCRFHFNVELGDGFDLVLEGHGTLDEGKTQKVSRSLPRAQPLRHSHFMFGAVSE</sequence>
<dbReference type="eggNOG" id="ENOG502QQQ5">
    <property type="taxonomic scope" value="Eukaryota"/>
</dbReference>
<protein>
    <recommendedName>
        <fullName evidence="3">Deleted in lung and esophageal cancer protein 1 Ig-like domain-containing protein</fullName>
    </recommendedName>
</protein>
<dbReference type="InterPro" id="IPR033304">
    <property type="entry name" value="DLEC1"/>
</dbReference>
<dbReference type="VEuPathDB" id="FungiDB:SDRG_05170"/>
<dbReference type="OrthoDB" id="2115465at2759"/>
<dbReference type="EMBL" id="JH767144">
    <property type="protein sequence ID" value="EQC37573.1"/>
    <property type="molecule type" value="Genomic_DNA"/>
</dbReference>
<dbReference type="InterPro" id="IPR013783">
    <property type="entry name" value="Ig-like_fold"/>
</dbReference>
<dbReference type="GO" id="GO:0005737">
    <property type="term" value="C:cytoplasm"/>
    <property type="evidence" value="ECO:0007669"/>
    <property type="project" value="TreeGrafter"/>
</dbReference>
<proteinExistence type="predicted"/>
<feature type="coiled-coil region" evidence="1">
    <location>
        <begin position="97"/>
        <end position="124"/>
    </location>
</feature>
<evidence type="ECO:0000259" key="3">
    <source>
        <dbReference type="Pfam" id="PF23277"/>
    </source>
</evidence>
<gene>
    <name evidence="4" type="ORF">SDRG_05170</name>
</gene>
<feature type="region of interest" description="Disordered" evidence="2">
    <location>
        <begin position="42"/>
        <end position="82"/>
    </location>
</feature>
<dbReference type="Gene3D" id="2.60.40.10">
    <property type="entry name" value="Immunoglobulins"/>
    <property type="match status" value="5"/>
</dbReference>